<proteinExistence type="predicted"/>
<protein>
    <submittedName>
        <fullName evidence="3">Type VI secretion system baseplate subunit TssE</fullName>
    </submittedName>
</protein>
<evidence type="ECO:0000313" key="3">
    <source>
        <dbReference type="EMBL" id="RYB01617.1"/>
    </source>
</evidence>
<feature type="compositionally biased region" description="Basic residues" evidence="1">
    <location>
        <begin position="1"/>
        <end position="23"/>
    </location>
</feature>
<evidence type="ECO:0000256" key="1">
    <source>
        <dbReference type="SAM" id="MobiDB-lite"/>
    </source>
</evidence>
<evidence type="ECO:0000259" key="2">
    <source>
        <dbReference type="Pfam" id="PF04965"/>
    </source>
</evidence>
<dbReference type="NCBIfam" id="TIGR03357">
    <property type="entry name" value="VI_zyme"/>
    <property type="match status" value="1"/>
</dbReference>
<dbReference type="InterPro" id="IPR007048">
    <property type="entry name" value="IraD/Gp25-like"/>
</dbReference>
<dbReference type="PANTHER" id="PTHR38595">
    <property type="entry name" value="CYTOPLASMIC PROTEIN-RELATED"/>
    <property type="match status" value="1"/>
</dbReference>
<dbReference type="Proteomes" id="UP000289411">
    <property type="component" value="Unassembled WGS sequence"/>
</dbReference>
<dbReference type="PANTHER" id="PTHR38595:SF2">
    <property type="entry name" value="TYPE VI SECRETION SYSTEM BASEPLATE SUBUNIT TSSE"/>
    <property type="match status" value="1"/>
</dbReference>
<dbReference type="Pfam" id="PF04965">
    <property type="entry name" value="GPW_gp25"/>
    <property type="match status" value="1"/>
</dbReference>
<feature type="domain" description="IraD/Gp25-like" evidence="2">
    <location>
        <begin position="80"/>
        <end position="174"/>
    </location>
</feature>
<dbReference type="Gene3D" id="3.10.450.40">
    <property type="match status" value="1"/>
</dbReference>
<dbReference type="InterPro" id="IPR053176">
    <property type="entry name" value="T6SS_TssE1-like"/>
</dbReference>
<organism evidence="3 4">
    <name type="scientific">Lichenibacterium ramalinae</name>
    <dbReference type="NCBI Taxonomy" id="2316527"/>
    <lineage>
        <taxon>Bacteria</taxon>
        <taxon>Pseudomonadati</taxon>
        <taxon>Pseudomonadota</taxon>
        <taxon>Alphaproteobacteria</taxon>
        <taxon>Hyphomicrobiales</taxon>
        <taxon>Lichenihabitantaceae</taxon>
        <taxon>Lichenibacterium</taxon>
    </lineage>
</organism>
<dbReference type="EMBL" id="QYBC01000033">
    <property type="protein sequence ID" value="RYB01617.1"/>
    <property type="molecule type" value="Genomic_DNA"/>
</dbReference>
<feature type="region of interest" description="Disordered" evidence="1">
    <location>
        <begin position="1"/>
        <end position="45"/>
    </location>
</feature>
<name>A0A4V1RHY0_9HYPH</name>
<comment type="caution">
    <text evidence="3">The sequence shown here is derived from an EMBL/GenBank/DDBJ whole genome shotgun (WGS) entry which is preliminary data.</text>
</comment>
<dbReference type="SUPFAM" id="SSF160719">
    <property type="entry name" value="gpW/gp25-like"/>
    <property type="match status" value="1"/>
</dbReference>
<feature type="compositionally biased region" description="Basic residues" evidence="1">
    <location>
        <begin position="30"/>
        <end position="40"/>
    </location>
</feature>
<dbReference type="OrthoDB" id="119583at2"/>
<accession>A0A4V1RHY0</accession>
<reference evidence="3 4" key="1">
    <citation type="submission" date="2018-09" db="EMBL/GenBank/DDBJ databases">
        <authorList>
            <person name="Grouzdev D.S."/>
            <person name="Krutkina M.S."/>
        </authorList>
    </citation>
    <scope>NUCLEOTIDE SEQUENCE [LARGE SCALE GENOMIC DNA]</scope>
    <source>
        <strain evidence="3 4">RmlP001</strain>
    </source>
</reference>
<dbReference type="InterPro" id="IPR017737">
    <property type="entry name" value="TssE1-like"/>
</dbReference>
<keyword evidence="4" id="KW-1185">Reference proteome</keyword>
<evidence type="ECO:0000313" key="4">
    <source>
        <dbReference type="Proteomes" id="UP000289411"/>
    </source>
</evidence>
<gene>
    <name evidence="3" type="primary">tssE</name>
    <name evidence="3" type="ORF">D3272_25175</name>
</gene>
<dbReference type="AlphaFoldDB" id="A0A4V1RHY0"/>
<reference evidence="3 4" key="2">
    <citation type="submission" date="2019-02" db="EMBL/GenBank/DDBJ databases">
        <title>'Lichenibacterium ramalinii' gen. nov. sp. nov., 'Lichenibacterium minor' gen. nov. sp. nov.</title>
        <authorList>
            <person name="Pankratov T."/>
        </authorList>
    </citation>
    <scope>NUCLEOTIDE SEQUENCE [LARGE SCALE GENOMIC DNA]</scope>
    <source>
        <strain evidence="3 4">RmlP001</strain>
    </source>
</reference>
<sequence length="198" mass="22392">MGGGPRWRRARSRPAPVPRRRRGPGPARPRAYRGRSRGGQRRGAGVTLRASLLDRLLDDAPDQSRDPPRTRADELRAMRNGFRRDLETLLNTRRICRTPPPAFTAVREALPWYGVDDFVGAPVTTPEQRRALAEAIERTILAFEPRFTAVKVSLLAMRDASERRQTIRIEAVARLDQGDDPMVFETALDPATRTFQIE</sequence>